<dbReference type="GO" id="GO:0003700">
    <property type="term" value="F:DNA-binding transcription factor activity"/>
    <property type="evidence" value="ECO:0007669"/>
    <property type="project" value="InterPro"/>
</dbReference>
<accession>A0A367CIU8</accession>
<evidence type="ECO:0000256" key="4">
    <source>
        <dbReference type="SAM" id="Coils"/>
    </source>
</evidence>
<reference evidence="6 7" key="1">
    <citation type="submission" date="2015-06" db="EMBL/GenBank/DDBJ databases">
        <title>The Genome Sequence of Enterococcus durans 4EA1.</title>
        <authorList>
            <consortium name="The Broad Institute Genomics Platform"/>
            <consortium name="The Broad Institute Genome Sequencing Center for Infectious Disease"/>
            <person name="Earl A.M."/>
            <person name="Van Tyne D."/>
            <person name="Lebreton F."/>
            <person name="Saavedra J.T."/>
            <person name="Gilmore M.S."/>
            <person name="Manson Mcguire A."/>
            <person name="Clock S."/>
            <person name="Crupain M."/>
            <person name="Rangan U."/>
            <person name="Young S."/>
            <person name="Abouelleil A."/>
            <person name="Cao P."/>
            <person name="Chapman S.B."/>
            <person name="Griggs A."/>
            <person name="Priest M."/>
            <person name="Shea T."/>
            <person name="Wortman J."/>
            <person name="Nusbaum C."/>
            <person name="Birren B."/>
        </authorList>
    </citation>
    <scope>NUCLEOTIDE SEQUENCE [LARGE SCALE GENOMIC DNA]</scope>
    <source>
        <strain evidence="6 7">4EA1</strain>
    </source>
</reference>
<evidence type="ECO:0000256" key="2">
    <source>
        <dbReference type="ARBA" id="ARBA00023125"/>
    </source>
</evidence>
<dbReference type="PROSITE" id="PS01124">
    <property type="entry name" value="HTH_ARAC_FAMILY_2"/>
    <property type="match status" value="1"/>
</dbReference>
<keyword evidence="3" id="KW-0804">Transcription</keyword>
<comment type="caution">
    <text evidence="6">The sequence shown here is derived from an EMBL/GenBank/DDBJ whole genome shotgun (WGS) entry which is preliminary data.</text>
</comment>
<dbReference type="InterPro" id="IPR003313">
    <property type="entry name" value="AraC-bd"/>
</dbReference>
<gene>
    <name evidence="6" type="ORF">EA71_00499</name>
</gene>
<dbReference type="GO" id="GO:0043565">
    <property type="term" value="F:sequence-specific DNA binding"/>
    <property type="evidence" value="ECO:0007669"/>
    <property type="project" value="InterPro"/>
</dbReference>
<dbReference type="EMBL" id="LEPB01000001">
    <property type="protein sequence ID" value="RCA12292.1"/>
    <property type="molecule type" value="Genomic_DNA"/>
</dbReference>
<organism evidence="6 7">
    <name type="scientific">Enterococcus durans</name>
    <dbReference type="NCBI Taxonomy" id="53345"/>
    <lineage>
        <taxon>Bacteria</taxon>
        <taxon>Bacillati</taxon>
        <taxon>Bacillota</taxon>
        <taxon>Bacilli</taxon>
        <taxon>Lactobacillales</taxon>
        <taxon>Enterococcaceae</taxon>
        <taxon>Enterococcus</taxon>
    </lineage>
</organism>
<dbReference type="RefSeq" id="WP_113845262.1">
    <property type="nucleotide sequence ID" value="NZ_CABGKH010000005.1"/>
</dbReference>
<proteinExistence type="predicted"/>
<evidence type="ECO:0000256" key="1">
    <source>
        <dbReference type="ARBA" id="ARBA00023015"/>
    </source>
</evidence>
<evidence type="ECO:0000313" key="7">
    <source>
        <dbReference type="Proteomes" id="UP000252797"/>
    </source>
</evidence>
<dbReference type="PANTHER" id="PTHR43280">
    <property type="entry name" value="ARAC-FAMILY TRANSCRIPTIONAL REGULATOR"/>
    <property type="match status" value="1"/>
</dbReference>
<sequence length="301" mass="34657">MEQAIFLKKEQQQIKKELNFDFCGFSKTLPFHSFGPAIRQDFILHVIMEGKGTYHVREQRYELKKGDLFLIRPGESTFYLADGEDPWVYCWLSFGGAAAEEIIRRSPFKDDQYTMVSAGISAYVDLILECIHYSQEDVADELELTALTYRLLATLLKDGGKVRLGEQKVYSPLVIDTVKYIEEHYAQQLTVEEIARGLSVNRSHLSRVFKNHLGTSIKEYLIGVRINRAAFLLSLTESSVENIAYQVGFNSLVVFSRMFKKTTGETATSYRKRMKNEESRYHSLEALKKQLETQEIVSWTT</sequence>
<feature type="coiled-coil region" evidence="4">
    <location>
        <begin position="267"/>
        <end position="294"/>
    </location>
</feature>
<dbReference type="Pfam" id="PF02311">
    <property type="entry name" value="AraC_binding"/>
    <property type="match status" value="1"/>
</dbReference>
<dbReference type="InterPro" id="IPR018062">
    <property type="entry name" value="HTH_AraC-typ_CS"/>
</dbReference>
<keyword evidence="1" id="KW-0805">Transcription regulation</keyword>
<dbReference type="CDD" id="cd06986">
    <property type="entry name" value="cupin_MmsR-like_N"/>
    <property type="match status" value="1"/>
</dbReference>
<dbReference type="PANTHER" id="PTHR43280:SF30">
    <property type="entry name" value="MMSAB OPERON REGULATORY PROTEIN"/>
    <property type="match status" value="1"/>
</dbReference>
<keyword evidence="4" id="KW-0175">Coiled coil</keyword>
<dbReference type="SMART" id="SM00342">
    <property type="entry name" value="HTH_ARAC"/>
    <property type="match status" value="1"/>
</dbReference>
<dbReference type="SUPFAM" id="SSF51215">
    <property type="entry name" value="Regulatory protein AraC"/>
    <property type="match status" value="1"/>
</dbReference>
<dbReference type="InterPro" id="IPR009057">
    <property type="entry name" value="Homeodomain-like_sf"/>
</dbReference>
<keyword evidence="2" id="KW-0238">DNA-binding</keyword>
<dbReference type="SUPFAM" id="SSF46689">
    <property type="entry name" value="Homeodomain-like"/>
    <property type="match status" value="2"/>
</dbReference>
<evidence type="ECO:0000313" key="6">
    <source>
        <dbReference type="EMBL" id="RCA12292.1"/>
    </source>
</evidence>
<evidence type="ECO:0000256" key="3">
    <source>
        <dbReference type="ARBA" id="ARBA00023163"/>
    </source>
</evidence>
<dbReference type="PROSITE" id="PS00041">
    <property type="entry name" value="HTH_ARAC_FAMILY_1"/>
    <property type="match status" value="1"/>
</dbReference>
<dbReference type="Gene3D" id="2.60.120.280">
    <property type="entry name" value="Regulatory protein AraC"/>
    <property type="match status" value="1"/>
</dbReference>
<dbReference type="Proteomes" id="UP000252797">
    <property type="component" value="Unassembled WGS sequence"/>
</dbReference>
<evidence type="ECO:0000259" key="5">
    <source>
        <dbReference type="PROSITE" id="PS01124"/>
    </source>
</evidence>
<protein>
    <submittedName>
        <fullName evidence="6">AraC-like ligand binding domain-containing protein</fullName>
    </submittedName>
</protein>
<dbReference type="AlphaFoldDB" id="A0A367CIU8"/>
<dbReference type="Gene3D" id="1.10.10.60">
    <property type="entry name" value="Homeodomain-like"/>
    <property type="match status" value="2"/>
</dbReference>
<dbReference type="Pfam" id="PF12833">
    <property type="entry name" value="HTH_18"/>
    <property type="match status" value="1"/>
</dbReference>
<dbReference type="InterPro" id="IPR018060">
    <property type="entry name" value="HTH_AraC"/>
</dbReference>
<name>A0A367CIU8_9ENTE</name>
<dbReference type="InterPro" id="IPR037923">
    <property type="entry name" value="HTH-like"/>
</dbReference>
<feature type="domain" description="HTH araC/xylS-type" evidence="5">
    <location>
        <begin position="175"/>
        <end position="273"/>
    </location>
</feature>